<dbReference type="Proteomes" id="UP000050424">
    <property type="component" value="Unassembled WGS sequence"/>
</dbReference>
<evidence type="ECO:0000256" key="1">
    <source>
        <dbReference type="SAM" id="MobiDB-lite"/>
    </source>
</evidence>
<dbReference type="OrthoDB" id="5089753at2759"/>
<organism evidence="2 3">
    <name type="scientific">Neonectria ditissima</name>
    <dbReference type="NCBI Taxonomy" id="78410"/>
    <lineage>
        <taxon>Eukaryota</taxon>
        <taxon>Fungi</taxon>
        <taxon>Dikarya</taxon>
        <taxon>Ascomycota</taxon>
        <taxon>Pezizomycotina</taxon>
        <taxon>Sordariomycetes</taxon>
        <taxon>Hypocreomycetidae</taxon>
        <taxon>Hypocreales</taxon>
        <taxon>Nectriaceae</taxon>
        <taxon>Neonectria</taxon>
    </lineage>
</organism>
<feature type="region of interest" description="Disordered" evidence="1">
    <location>
        <begin position="65"/>
        <end position="109"/>
    </location>
</feature>
<comment type="caution">
    <text evidence="2">The sequence shown here is derived from an EMBL/GenBank/DDBJ whole genome shotgun (WGS) entry which is preliminary data.</text>
</comment>
<evidence type="ECO:0000313" key="2">
    <source>
        <dbReference type="EMBL" id="KPM41420.1"/>
    </source>
</evidence>
<dbReference type="AlphaFoldDB" id="A0A0N8H7C9"/>
<gene>
    <name evidence="2" type="ORF">AK830_g5115</name>
</gene>
<feature type="region of interest" description="Disordered" evidence="1">
    <location>
        <begin position="519"/>
        <end position="566"/>
    </location>
</feature>
<proteinExistence type="predicted"/>
<accession>A0A0N8H7C9</accession>
<sequence>MTAPASSSDSGSQALLAEFRTAYFDNPPSPLAIAYNKALQITDTDRRQAAVEAVLQQFGYSSLTDSDVDSIINPRDGPNSPPPSRPTSPTPTSPASDPNAPPATTPDTTNAGSWIFPSYAGSYNVTSDGFLASTTAVVVRYDGSLDLGSTPPTKLKSTVVVDDQHIFWVRWDVKAGTEWYLVRFSQHFNTTLNSTVRELIGFHCVVAAGSPQANTPVSAECPQIKVSTSSTTTTSINNPYVIAGLSLLGLVILRSVVKSIKEGHEGGKTPAQVLKEQKRYQERAKVVKGIAKQGQAQAAEDSLKLSDPAERQMLHTDMQFAIKKVVDNYFAKPANASQDPGSAATTEALKGLCETQVSGVLKDWCSDITRSHPSGLDNHVLSYLDTADLIDAKELAEIKVNVSNEAVKQVMEAFNRITGATGHTNTGFNTVVGKYLQLNLVTRQLNSIQAKLVANGQSLKDAATALATAKEQLVEKNQKAEQVAQQLSNKENENETALKAELETANEDVKKAKDAVKEKITAQDNAEKETAALQGQKEESEKKRSELTDDTNDLNKKTSERLDGKP</sequence>
<protein>
    <submittedName>
        <fullName evidence="2">Uncharacterized protein</fullName>
    </submittedName>
</protein>
<keyword evidence="3" id="KW-1185">Reference proteome</keyword>
<dbReference type="EMBL" id="LKCW01000065">
    <property type="protein sequence ID" value="KPM41420.1"/>
    <property type="molecule type" value="Genomic_DNA"/>
</dbReference>
<evidence type="ECO:0000313" key="3">
    <source>
        <dbReference type="Proteomes" id="UP000050424"/>
    </source>
</evidence>
<name>A0A0N8H7C9_9HYPO</name>
<reference evidence="2 3" key="1">
    <citation type="submission" date="2015-09" db="EMBL/GenBank/DDBJ databases">
        <title>Draft genome of a European isolate of the apple canker pathogen Neonectria ditissima.</title>
        <authorList>
            <person name="Gomez-Cortecero A."/>
            <person name="Harrison R.J."/>
            <person name="Armitage A.D."/>
        </authorList>
    </citation>
    <scope>NUCLEOTIDE SEQUENCE [LARGE SCALE GENOMIC DNA]</scope>
    <source>
        <strain evidence="2 3">R09/05</strain>
    </source>
</reference>
<feature type="compositionally biased region" description="Pro residues" evidence="1">
    <location>
        <begin position="79"/>
        <end position="92"/>
    </location>
</feature>